<dbReference type="Pfam" id="PF00646">
    <property type="entry name" value="F-box"/>
    <property type="match status" value="1"/>
</dbReference>
<dbReference type="Proteomes" id="UP000824469">
    <property type="component" value="Unassembled WGS sequence"/>
</dbReference>
<dbReference type="SUPFAM" id="SSF81383">
    <property type="entry name" value="F-box domain"/>
    <property type="match status" value="1"/>
</dbReference>
<evidence type="ECO:0000313" key="6">
    <source>
        <dbReference type="Proteomes" id="UP000824469"/>
    </source>
</evidence>
<name>A0AA38L629_TAXCH</name>
<sequence length="440" mass="49308">MAMAHVNSNNCHSRGLRRLMKSCWTPPYPCTEPRSRENQENREEQEEEEEETLEMSFLSSLPDDVFAECLARLPRSSLQASMAVCQRWHRLLKSDDYYNLRKKTGKLENMLYVFGGAGSGLASAVYSRNSNSWKAGLLFSARAINVSGNGWLLDYHTCHNSLLYAQPAVLGNKIFILGAIPGPNCSSLNCTLVYDTWTKSLIRRAPMMCTRKKFACCAISGRIYVAGGSLRRDSTREAIVYAEEYVPELDLWRPISNMPRKRYGCLGASVDGIFYVIGGLKFGRKNRFSVQPYAYVSSMDSYDPKTDTWLKTKPLPMGGCVIACAVMGSYIYMLCSHAVELSLWKYDARKDSYGRIKSPPIPSPLRMDNVLKFCCVTVGTYVYIVQVGGSIDDLLRRSGRCARGLKEGLVLIYDTKLQEWGRGPDLPYVKNGAACAVVKC</sequence>
<dbReference type="Pfam" id="PF01344">
    <property type="entry name" value="Kelch_1"/>
    <property type="match status" value="2"/>
</dbReference>
<organism evidence="5 6">
    <name type="scientific">Taxus chinensis</name>
    <name type="common">Chinese yew</name>
    <name type="synonym">Taxus wallichiana var. chinensis</name>
    <dbReference type="NCBI Taxonomy" id="29808"/>
    <lineage>
        <taxon>Eukaryota</taxon>
        <taxon>Viridiplantae</taxon>
        <taxon>Streptophyta</taxon>
        <taxon>Embryophyta</taxon>
        <taxon>Tracheophyta</taxon>
        <taxon>Spermatophyta</taxon>
        <taxon>Pinopsida</taxon>
        <taxon>Pinidae</taxon>
        <taxon>Conifers II</taxon>
        <taxon>Cupressales</taxon>
        <taxon>Taxaceae</taxon>
        <taxon>Taxus</taxon>
    </lineage>
</organism>
<accession>A0AA38L629</accession>
<evidence type="ECO:0000313" key="5">
    <source>
        <dbReference type="EMBL" id="KAH9314014.1"/>
    </source>
</evidence>
<dbReference type="EMBL" id="JAHRHJ020000005">
    <property type="protein sequence ID" value="KAH9314014.1"/>
    <property type="molecule type" value="Genomic_DNA"/>
</dbReference>
<protein>
    <recommendedName>
        <fullName evidence="4">F-box domain-containing protein</fullName>
    </recommendedName>
</protein>
<evidence type="ECO:0000256" key="2">
    <source>
        <dbReference type="ARBA" id="ARBA00022737"/>
    </source>
</evidence>
<feature type="domain" description="F-box" evidence="4">
    <location>
        <begin position="55"/>
        <end position="101"/>
    </location>
</feature>
<keyword evidence="2" id="KW-0677">Repeat</keyword>
<dbReference type="InterPro" id="IPR015915">
    <property type="entry name" value="Kelch-typ_b-propeller"/>
</dbReference>
<keyword evidence="6" id="KW-1185">Reference proteome</keyword>
<dbReference type="PANTHER" id="PTHR46344:SF16">
    <property type="entry name" value="KELCH MOTIF FAMILY PROTEIN, EXPRESSED"/>
    <property type="match status" value="1"/>
</dbReference>
<dbReference type="OMA" id="SCFPNPN"/>
<keyword evidence="1" id="KW-0880">Kelch repeat</keyword>
<dbReference type="SUPFAM" id="SSF117281">
    <property type="entry name" value="Kelch motif"/>
    <property type="match status" value="1"/>
</dbReference>
<dbReference type="Gene3D" id="2.120.10.80">
    <property type="entry name" value="Kelch-type beta propeller"/>
    <property type="match status" value="1"/>
</dbReference>
<proteinExistence type="predicted"/>
<dbReference type="InterPro" id="IPR036047">
    <property type="entry name" value="F-box-like_dom_sf"/>
</dbReference>
<evidence type="ECO:0000259" key="4">
    <source>
        <dbReference type="PROSITE" id="PS50181"/>
    </source>
</evidence>
<dbReference type="InterPro" id="IPR001810">
    <property type="entry name" value="F-box_dom"/>
</dbReference>
<dbReference type="AlphaFoldDB" id="A0AA38L629"/>
<gene>
    <name evidence="5" type="ORF">KI387_022641</name>
</gene>
<dbReference type="InterPro" id="IPR006652">
    <property type="entry name" value="Kelch_1"/>
</dbReference>
<dbReference type="PROSITE" id="PS50181">
    <property type="entry name" value="FBOX"/>
    <property type="match status" value="1"/>
</dbReference>
<dbReference type="Gene3D" id="1.20.1280.50">
    <property type="match status" value="1"/>
</dbReference>
<feature type="region of interest" description="Disordered" evidence="3">
    <location>
        <begin position="30"/>
        <end position="50"/>
    </location>
</feature>
<reference evidence="5 6" key="1">
    <citation type="journal article" date="2021" name="Nat. Plants">
        <title>The Taxus genome provides insights into paclitaxel biosynthesis.</title>
        <authorList>
            <person name="Xiong X."/>
            <person name="Gou J."/>
            <person name="Liao Q."/>
            <person name="Li Y."/>
            <person name="Zhou Q."/>
            <person name="Bi G."/>
            <person name="Li C."/>
            <person name="Du R."/>
            <person name="Wang X."/>
            <person name="Sun T."/>
            <person name="Guo L."/>
            <person name="Liang H."/>
            <person name="Lu P."/>
            <person name="Wu Y."/>
            <person name="Zhang Z."/>
            <person name="Ro D.K."/>
            <person name="Shang Y."/>
            <person name="Huang S."/>
            <person name="Yan J."/>
        </authorList>
    </citation>
    <scope>NUCLEOTIDE SEQUENCE [LARGE SCALE GENOMIC DNA]</scope>
    <source>
        <strain evidence="5">Ta-2019</strain>
    </source>
</reference>
<feature type="compositionally biased region" description="Basic and acidic residues" evidence="3">
    <location>
        <begin position="33"/>
        <end position="42"/>
    </location>
</feature>
<dbReference type="PANTHER" id="PTHR46344">
    <property type="entry name" value="OS02G0202900 PROTEIN"/>
    <property type="match status" value="1"/>
</dbReference>
<evidence type="ECO:0000256" key="3">
    <source>
        <dbReference type="SAM" id="MobiDB-lite"/>
    </source>
</evidence>
<comment type="caution">
    <text evidence="5">The sequence shown here is derived from an EMBL/GenBank/DDBJ whole genome shotgun (WGS) entry which is preliminary data.</text>
</comment>
<evidence type="ECO:0000256" key="1">
    <source>
        <dbReference type="ARBA" id="ARBA00022441"/>
    </source>
</evidence>
<dbReference type="SMART" id="SM00612">
    <property type="entry name" value="Kelch"/>
    <property type="match status" value="3"/>
</dbReference>
<dbReference type="SMART" id="SM00256">
    <property type="entry name" value="FBOX"/>
    <property type="match status" value="1"/>
</dbReference>
<dbReference type="CDD" id="cd22152">
    <property type="entry name" value="F-box_AtAFR-like"/>
    <property type="match status" value="1"/>
</dbReference>